<keyword evidence="9" id="KW-1185">Reference proteome</keyword>
<comment type="subcellular location">
    <subcellularLocation>
        <location evidence="1">Cell outer membrane</location>
    </subcellularLocation>
</comment>
<feature type="chain" id="PRO_5037287538" evidence="7">
    <location>
        <begin position="21"/>
        <end position="452"/>
    </location>
</feature>
<dbReference type="Proteomes" id="UP000682739">
    <property type="component" value="Chromosome"/>
</dbReference>
<dbReference type="GO" id="GO:0009279">
    <property type="term" value="C:cell outer membrane"/>
    <property type="evidence" value="ECO:0007669"/>
    <property type="project" value="UniProtKB-SubCell"/>
</dbReference>
<dbReference type="GO" id="GO:0015288">
    <property type="term" value="F:porin activity"/>
    <property type="evidence" value="ECO:0007669"/>
    <property type="project" value="TreeGrafter"/>
</dbReference>
<accession>A0A975DE67</accession>
<reference evidence="8" key="1">
    <citation type="submission" date="2021-03" db="EMBL/GenBank/DDBJ databases">
        <title>Description of Psychrosphaera ytuae sp. nov. isolated from deep sea sediment of South China Sea.</title>
        <authorList>
            <person name="Zhang J."/>
            <person name="Xu X.-D."/>
        </authorList>
    </citation>
    <scope>NUCLEOTIDE SEQUENCE</scope>
    <source>
        <strain evidence="8">MTZ26</strain>
    </source>
</reference>
<keyword evidence="4" id="KW-0472">Membrane</keyword>
<dbReference type="SUPFAM" id="SSF56954">
    <property type="entry name" value="Outer membrane efflux proteins (OEP)"/>
    <property type="match status" value="1"/>
</dbReference>
<evidence type="ECO:0000313" key="9">
    <source>
        <dbReference type="Proteomes" id="UP000682739"/>
    </source>
</evidence>
<dbReference type="GO" id="GO:1990281">
    <property type="term" value="C:efflux pump complex"/>
    <property type="evidence" value="ECO:0007669"/>
    <property type="project" value="TreeGrafter"/>
</dbReference>
<evidence type="ECO:0000256" key="7">
    <source>
        <dbReference type="SAM" id="SignalP"/>
    </source>
</evidence>
<evidence type="ECO:0000256" key="4">
    <source>
        <dbReference type="ARBA" id="ARBA00023136"/>
    </source>
</evidence>
<dbReference type="PANTHER" id="PTHR30026">
    <property type="entry name" value="OUTER MEMBRANE PROTEIN TOLC"/>
    <property type="match status" value="1"/>
</dbReference>
<evidence type="ECO:0000313" key="8">
    <source>
        <dbReference type="EMBL" id="QTH65268.1"/>
    </source>
</evidence>
<sequence>MIKQSRFLLLLTLVPCLLQAQQTITLKQAVQLAQSNDPWLHGSKLKQTAMEHKSVASGSLPDPNVSISMANIPVDSWDLDQEGMTQFKVGVSQMFPRGDSLAIKERQLTIEASVFPLLRADRKAKLQAMVSELWLDAFLAQQTITLIESDRALFEQMAEVARASYSNAIGKTRQQDVIRAQLEIVQLEDRLQTEKLAYESAMTRLSEWLHRYDQTNFEFSTQPASFSVSDSLPQIKLKSVVLSSFANTYQYDRNELAAAFSQHPAIMAIDVKRKASEQGVELAKQQYKPKWGLNASYGYRNDMPSGAERADLFSVGITFDVPLFTKNRQDQVVSASIAESQAIKTEKLLVTKQMMSAVEKELKQLNRLSQRQSIYQQQLLTQMHDQAEASLTAYTNDDGDFAEVVRARIAELNARIAALKIDVETLKTVARINYYFATNTSAQNLENDYAKQ</sequence>
<dbReference type="Gene3D" id="1.20.1600.10">
    <property type="entry name" value="Outer membrane efflux proteins (OEP)"/>
    <property type="match status" value="1"/>
</dbReference>
<evidence type="ECO:0000256" key="3">
    <source>
        <dbReference type="ARBA" id="ARBA00022692"/>
    </source>
</evidence>
<gene>
    <name evidence="8" type="ORF">J1N51_03355</name>
</gene>
<dbReference type="RefSeq" id="WP_208833303.1">
    <property type="nucleotide sequence ID" value="NZ_CP072110.1"/>
</dbReference>
<organism evidence="8 9">
    <name type="scientific">Psychrosphaera ytuae</name>
    <dbReference type="NCBI Taxonomy" id="2820710"/>
    <lineage>
        <taxon>Bacteria</taxon>
        <taxon>Pseudomonadati</taxon>
        <taxon>Pseudomonadota</taxon>
        <taxon>Gammaproteobacteria</taxon>
        <taxon>Alteromonadales</taxon>
        <taxon>Pseudoalteromonadaceae</taxon>
        <taxon>Psychrosphaera</taxon>
    </lineage>
</organism>
<keyword evidence="2" id="KW-1134">Transmembrane beta strand</keyword>
<dbReference type="PANTHER" id="PTHR30026:SF20">
    <property type="entry name" value="OUTER MEMBRANE PROTEIN TOLC"/>
    <property type="match status" value="1"/>
</dbReference>
<evidence type="ECO:0000256" key="6">
    <source>
        <dbReference type="SAM" id="Coils"/>
    </source>
</evidence>
<keyword evidence="3" id="KW-0812">Transmembrane</keyword>
<feature type="signal peptide" evidence="7">
    <location>
        <begin position="1"/>
        <end position="20"/>
    </location>
</feature>
<keyword evidence="5" id="KW-0998">Cell outer membrane</keyword>
<name>A0A975DE67_9GAMM</name>
<evidence type="ECO:0000256" key="1">
    <source>
        <dbReference type="ARBA" id="ARBA00004442"/>
    </source>
</evidence>
<proteinExistence type="predicted"/>
<dbReference type="KEGG" id="psym:J1N51_03355"/>
<keyword evidence="6" id="KW-0175">Coiled coil</keyword>
<protein>
    <submittedName>
        <fullName evidence="8">TolC family protein</fullName>
    </submittedName>
</protein>
<evidence type="ECO:0000256" key="2">
    <source>
        <dbReference type="ARBA" id="ARBA00022452"/>
    </source>
</evidence>
<dbReference type="GO" id="GO:0015562">
    <property type="term" value="F:efflux transmembrane transporter activity"/>
    <property type="evidence" value="ECO:0007669"/>
    <property type="project" value="InterPro"/>
</dbReference>
<dbReference type="AlphaFoldDB" id="A0A975DE67"/>
<feature type="coiled-coil region" evidence="6">
    <location>
        <begin position="177"/>
        <end position="204"/>
    </location>
</feature>
<feature type="coiled-coil region" evidence="6">
    <location>
        <begin position="402"/>
        <end position="429"/>
    </location>
</feature>
<keyword evidence="7" id="KW-0732">Signal</keyword>
<dbReference type="InterPro" id="IPR051906">
    <property type="entry name" value="TolC-like"/>
</dbReference>
<evidence type="ECO:0000256" key="5">
    <source>
        <dbReference type="ARBA" id="ARBA00023237"/>
    </source>
</evidence>
<dbReference type="EMBL" id="CP072110">
    <property type="protein sequence ID" value="QTH65268.1"/>
    <property type="molecule type" value="Genomic_DNA"/>
</dbReference>